<protein>
    <submittedName>
        <fullName evidence="1">Choice-of-anchor M domain-containing protein</fullName>
    </submittedName>
</protein>
<keyword evidence="2" id="KW-1185">Reference proteome</keyword>
<dbReference type="EMBL" id="JARXIC010000011">
    <property type="protein sequence ID" value="MDQ8194449.1"/>
    <property type="molecule type" value="Genomic_DNA"/>
</dbReference>
<comment type="caution">
    <text evidence="1">The sequence shown here is derived from an EMBL/GenBank/DDBJ whole genome shotgun (WGS) entry which is preliminary data.</text>
</comment>
<gene>
    <name evidence="1" type="ORF">QEH59_08425</name>
</gene>
<dbReference type="NCBIfam" id="NF038134">
    <property type="entry name" value="choice_anch_M"/>
    <property type="match status" value="1"/>
</dbReference>
<dbReference type="RefSeq" id="WP_308984924.1">
    <property type="nucleotide sequence ID" value="NZ_JARXIC010000011.1"/>
</dbReference>
<organism evidence="1 2">
    <name type="scientific">Thalassobacterium sedimentorum</name>
    <dbReference type="NCBI Taxonomy" id="3041258"/>
    <lineage>
        <taxon>Bacteria</taxon>
        <taxon>Pseudomonadati</taxon>
        <taxon>Verrucomicrobiota</taxon>
        <taxon>Opitutia</taxon>
        <taxon>Puniceicoccales</taxon>
        <taxon>Coraliomargaritaceae</taxon>
        <taxon>Thalassobacterium</taxon>
    </lineage>
</organism>
<name>A0ABU1AIJ7_9BACT</name>
<reference evidence="1 2" key="1">
    <citation type="submission" date="2023-04" db="EMBL/GenBank/DDBJ databases">
        <title>A novel bacteria isolated from coastal sediment.</title>
        <authorList>
            <person name="Liu X.-J."/>
            <person name="Du Z.-J."/>
        </authorList>
    </citation>
    <scope>NUCLEOTIDE SEQUENCE [LARGE SCALE GENOMIC DNA]</scope>
    <source>
        <strain evidence="1 2">SDUM461004</strain>
    </source>
</reference>
<evidence type="ECO:0000313" key="2">
    <source>
        <dbReference type="Proteomes" id="UP001243717"/>
    </source>
</evidence>
<dbReference type="Proteomes" id="UP001243717">
    <property type="component" value="Unassembled WGS sequence"/>
</dbReference>
<proteinExistence type="predicted"/>
<sequence>MKQVNHILYLTRLAWLTTVLTTATGTATTDLQLGHFEVQIDYALSPGDPDAGWTFSISYDESNDFSTTDGVVRLDPATTTIVATPETKHTLSSSFQGLGDAGDSLWVLPQAHLEGQIFFGWRTIIPAGIFQKSVNGFFTPDGQGNIIIELVEVAGPAVAAGAKFAMWESKSVGGVEMHFNTADGIDDNDRLEPVPIGTHTHYNYGLTEPGNYEVTFRASARLNTWQSDGNTDTSSTSTFHFSVPFSSVATGNAELRLSLDDTPGPASIHPDGENVEYAPGQVSLVTQATEIGEILYPYAFGFDLVTDSSAEPHRVGLAGTQAVSFPAGASLTSSPLTILKVSGPGDLQIVSDSEHRRHFVFSAPGIYRVQVCAVANDAEDTFQGPDFELIFLAGLEADYDFADYADSFERSHGLASGSLKDDGSDYDGDGVPDLVEYQLFWEGFDPAIADAEKLPLPDPSEPEQLVVFHRDTYKDQINRNKENIVLEYSSDLTNWFGWSDDWTGYPLDQYEVSAEAGNAYGRIQRRALRLPTEAPERAFIRWRMDPSETK</sequence>
<evidence type="ECO:0000313" key="1">
    <source>
        <dbReference type="EMBL" id="MDQ8194449.1"/>
    </source>
</evidence>
<accession>A0ABU1AIJ7</accession>